<dbReference type="RefSeq" id="WP_142567700.1">
    <property type="nucleotide sequence ID" value="NZ_BMMN01000001.1"/>
</dbReference>
<reference evidence="1" key="1">
    <citation type="journal article" date="2014" name="Int. J. Syst. Evol. Microbiol.">
        <title>Complete genome sequence of Corynebacterium casei LMG S-19264T (=DSM 44701T), isolated from a smear-ripened cheese.</title>
        <authorList>
            <consortium name="US DOE Joint Genome Institute (JGI-PGF)"/>
            <person name="Walter F."/>
            <person name="Albersmeier A."/>
            <person name="Kalinowski J."/>
            <person name="Ruckert C."/>
        </authorList>
    </citation>
    <scope>NUCLEOTIDE SEQUENCE</scope>
    <source>
        <strain evidence="1">CGMCC 4.7138</strain>
    </source>
</reference>
<name>A0A8H9LB53_9ACTN</name>
<sequence length="285" mass="30151">MLSRSLIAGVLPAVSMLTPSPPLDNNGVQTSPLGYVLTADKDPHSGQQVTSASAAHRGSGVTCSYTPWHADGMKNGGLEWVDPASSPGGVPKGKGAYYLIECSDGFRDVRWVPDRAPGAPRVTPAQLARKAWAMIPVREPKVLTAPPRGSTGLVGLDEWVYLAKGEWSPKRKRVETAGVWAEATARPQKMTVDPGDGGKPVTCQGPGTPYNPELPASRQKPTCAVRYLQPSLRQGQGNAYRVTVTVTWSGTWTGSGGTGGTLPPITRSTSFPLRVAEAQALITKD</sequence>
<dbReference type="OrthoDB" id="3742379at2"/>
<organism evidence="1 2">
    <name type="scientific">Microbispora bryophytorum</name>
    <dbReference type="NCBI Taxonomy" id="1460882"/>
    <lineage>
        <taxon>Bacteria</taxon>
        <taxon>Bacillati</taxon>
        <taxon>Actinomycetota</taxon>
        <taxon>Actinomycetes</taxon>
        <taxon>Streptosporangiales</taxon>
        <taxon>Streptosporangiaceae</taxon>
        <taxon>Microbispora</taxon>
    </lineage>
</organism>
<evidence type="ECO:0008006" key="3">
    <source>
        <dbReference type="Google" id="ProtNLM"/>
    </source>
</evidence>
<accession>A0A8H9LB53</accession>
<evidence type="ECO:0000313" key="1">
    <source>
        <dbReference type="EMBL" id="GGN99085.1"/>
    </source>
</evidence>
<protein>
    <recommendedName>
        <fullName evidence="3">ATP/GTP-binding protein</fullName>
    </recommendedName>
</protein>
<proteinExistence type="predicted"/>
<gene>
    <name evidence="1" type="ORF">GCM10011574_04330</name>
</gene>
<dbReference type="EMBL" id="BMMN01000001">
    <property type="protein sequence ID" value="GGN99085.1"/>
    <property type="molecule type" value="Genomic_DNA"/>
</dbReference>
<evidence type="ECO:0000313" key="2">
    <source>
        <dbReference type="Proteomes" id="UP000653480"/>
    </source>
</evidence>
<keyword evidence="2" id="KW-1185">Reference proteome</keyword>
<comment type="caution">
    <text evidence="1">The sequence shown here is derived from an EMBL/GenBank/DDBJ whole genome shotgun (WGS) entry which is preliminary data.</text>
</comment>
<reference evidence="1" key="2">
    <citation type="submission" date="2020-09" db="EMBL/GenBank/DDBJ databases">
        <authorList>
            <person name="Sun Q."/>
            <person name="Zhou Y."/>
        </authorList>
    </citation>
    <scope>NUCLEOTIDE SEQUENCE</scope>
    <source>
        <strain evidence="1">CGMCC 4.7138</strain>
    </source>
</reference>
<dbReference type="AlphaFoldDB" id="A0A8H9LB53"/>
<dbReference type="Proteomes" id="UP000653480">
    <property type="component" value="Unassembled WGS sequence"/>
</dbReference>